<comment type="pathway">
    <text evidence="1">Lipid metabolism; fatty acid biosynthesis.</text>
</comment>
<evidence type="ECO:0000256" key="7">
    <source>
        <dbReference type="PIRSR" id="PIRSR000451-1"/>
    </source>
</evidence>
<dbReference type="InterPro" id="IPR011141">
    <property type="entry name" value="Polyketide_synthase_type-III"/>
</dbReference>
<keyword evidence="5" id="KW-0276">Fatty acid metabolism</keyword>
<comment type="subunit">
    <text evidence="3">Homodimer.</text>
</comment>
<dbReference type="Gene3D" id="3.40.47.10">
    <property type="match status" value="2"/>
</dbReference>
<reference evidence="11" key="1">
    <citation type="journal article" date="2016" name="Genome Announc.">
        <title>Draft Genome Sequences of Five Rapidly Growing Mycobacterium Species, M. thermoresistibile, M. fortuitum subsp. acetamidolyticum, M. canariasense, M. brisbanense, and M. novocastrense.</title>
        <authorList>
            <person name="Katahira K."/>
            <person name="Ogura Y."/>
            <person name="Gotoh Y."/>
            <person name="Hayashi T."/>
        </authorList>
    </citation>
    <scope>NUCLEOTIDE SEQUENCE [LARGE SCALE GENOMIC DNA]</scope>
    <source>
        <strain evidence="11">JCM15654</strain>
    </source>
</reference>
<feature type="domain" description="Chalcone/stilbene synthase C-terminal" evidence="9">
    <location>
        <begin position="239"/>
        <end position="372"/>
    </location>
</feature>
<dbReference type="Pfam" id="PF02797">
    <property type="entry name" value="Chal_sti_synt_C"/>
    <property type="match status" value="1"/>
</dbReference>
<dbReference type="GO" id="GO:0016747">
    <property type="term" value="F:acyltransferase activity, transferring groups other than amino-acyl groups"/>
    <property type="evidence" value="ECO:0007669"/>
    <property type="project" value="InterPro"/>
</dbReference>
<comment type="similarity">
    <text evidence="2">Belongs to the thiolase-like superfamily. Chalcone/stilbene synthases family.</text>
</comment>
<dbReference type="FunFam" id="3.40.47.10:FF:000053">
    <property type="entry name" value="Alpha-pyrone synthesis polyketide synthase"/>
    <property type="match status" value="1"/>
</dbReference>
<evidence type="ECO:0000259" key="9">
    <source>
        <dbReference type="Pfam" id="PF02797"/>
    </source>
</evidence>
<evidence type="ECO:0000256" key="6">
    <source>
        <dbReference type="ARBA" id="ARBA00023315"/>
    </source>
</evidence>
<dbReference type="PANTHER" id="PTHR11877:SF99">
    <property type="entry name" value="1,3,6,8-TETRAHYDROXYNAPHTHALENE SYNTHASE"/>
    <property type="match status" value="1"/>
</dbReference>
<dbReference type="EMBL" id="BCSX01000011">
    <property type="protein sequence ID" value="GAS86779.1"/>
    <property type="molecule type" value="Genomic_DNA"/>
</dbReference>
<dbReference type="PIRSF" id="PIRSF000451">
    <property type="entry name" value="PKS_III"/>
    <property type="match status" value="1"/>
</dbReference>
<evidence type="ECO:0000256" key="1">
    <source>
        <dbReference type="ARBA" id="ARBA00005194"/>
    </source>
</evidence>
<keyword evidence="11" id="KW-1185">Reference proteome</keyword>
<dbReference type="Proteomes" id="UP000069620">
    <property type="component" value="Unassembled WGS sequence"/>
</dbReference>
<feature type="domain" description="Chalcone/stilbene synthase N-terminal" evidence="8">
    <location>
        <begin position="32"/>
        <end position="221"/>
    </location>
</feature>
<evidence type="ECO:0000259" key="8">
    <source>
        <dbReference type="Pfam" id="PF00195"/>
    </source>
</evidence>
<dbReference type="Pfam" id="PF00195">
    <property type="entry name" value="Chal_sti_synt_N"/>
    <property type="match status" value="1"/>
</dbReference>
<evidence type="ECO:0000256" key="5">
    <source>
        <dbReference type="ARBA" id="ARBA00022832"/>
    </source>
</evidence>
<dbReference type="SUPFAM" id="SSF53901">
    <property type="entry name" value="Thiolase-like"/>
    <property type="match status" value="1"/>
</dbReference>
<dbReference type="InterPro" id="IPR016039">
    <property type="entry name" value="Thiolase-like"/>
</dbReference>
<gene>
    <name evidence="10" type="ORF">RMCB_0875</name>
</gene>
<dbReference type="CDD" id="cd00831">
    <property type="entry name" value="CHS_like"/>
    <property type="match status" value="1"/>
</dbReference>
<dbReference type="GO" id="GO:0006633">
    <property type="term" value="P:fatty acid biosynthetic process"/>
    <property type="evidence" value="ECO:0007669"/>
    <property type="project" value="UniProtKB-UniPathway"/>
</dbReference>
<dbReference type="PANTHER" id="PTHR11877">
    <property type="entry name" value="HYDROXYMETHYLGLUTARYL-COA SYNTHASE"/>
    <property type="match status" value="1"/>
</dbReference>
<keyword evidence="5" id="KW-0443">Lipid metabolism</keyword>
<reference evidence="11" key="2">
    <citation type="submission" date="2016-02" db="EMBL/GenBank/DDBJ databases">
        <title>Draft genome sequence of five rapidly growing Mycobacterium species.</title>
        <authorList>
            <person name="Katahira K."/>
            <person name="Gotou Y."/>
            <person name="Iida K."/>
            <person name="Ogura Y."/>
            <person name="Hayashi T."/>
        </authorList>
    </citation>
    <scope>NUCLEOTIDE SEQUENCE [LARGE SCALE GENOMIC DNA]</scope>
    <source>
        <strain evidence="11">JCM15654</strain>
    </source>
</reference>
<evidence type="ECO:0000313" key="11">
    <source>
        <dbReference type="Proteomes" id="UP000069620"/>
    </source>
</evidence>
<evidence type="ECO:0000313" key="10">
    <source>
        <dbReference type="EMBL" id="GAS86779.1"/>
    </source>
</evidence>
<organism evidence="10 11">
    <name type="scientific">Mycolicibacterium brisbanense</name>
    <dbReference type="NCBI Taxonomy" id="146020"/>
    <lineage>
        <taxon>Bacteria</taxon>
        <taxon>Bacillati</taxon>
        <taxon>Actinomycetota</taxon>
        <taxon>Actinomycetes</taxon>
        <taxon>Mycobacteriales</taxon>
        <taxon>Mycobacteriaceae</taxon>
        <taxon>Mycolicibacterium</taxon>
    </lineage>
</organism>
<feature type="active site" description="Acyl-thioester intermediate" evidence="7">
    <location>
        <position position="160"/>
    </location>
</feature>
<evidence type="ECO:0000256" key="3">
    <source>
        <dbReference type="ARBA" id="ARBA00011738"/>
    </source>
</evidence>
<dbReference type="InterPro" id="IPR012328">
    <property type="entry name" value="Chalcone/stilbene_synt_C"/>
</dbReference>
<keyword evidence="6" id="KW-0012">Acyltransferase</keyword>
<evidence type="ECO:0000256" key="4">
    <source>
        <dbReference type="ARBA" id="ARBA00022679"/>
    </source>
</evidence>
<sequence length="374" mass="39384">MNLTAGYSVVQVMGIDFGHIVSHSTIAGVHGVLPPNRYTQDEVTEALLALPGYDKVADVVRALHKSAKVNSRYLVRPLEEYATLSDFGETNNLFIEHATELGCQALSGALEEAGLRPQDVDLIITTTVTGAVVPSLDARIAGRLGLRPDVRRMPIFGLGCVAGAAGIARLNDYLRGAPDKVAVLVSVELCSLTRKHHPSMPTLVAGALFGDGAAAVVAVGAQRAKKLDPSGPDVLDSCSHLYPDSLHAMGWDIGSDGFEIVLSAEVPGFVGRYLGDDVTGFLAAHGLTVGDVESWVSHPGGPKVIEAIIDTLGLPSDALDLTWQSLAEVGNLSSSSVLHVLRDTICKRPATGTPGVLMAMGPGFCSELVLLRWR</sequence>
<proteinExistence type="inferred from homology"/>
<name>A0A117I4E6_9MYCO</name>
<dbReference type="GO" id="GO:0030639">
    <property type="term" value="P:polyketide biosynthetic process"/>
    <property type="evidence" value="ECO:0007669"/>
    <property type="project" value="TreeGrafter"/>
</dbReference>
<comment type="caution">
    <text evidence="10">The sequence shown here is derived from an EMBL/GenBank/DDBJ whole genome shotgun (WGS) entry which is preliminary data.</text>
</comment>
<dbReference type="UniPathway" id="UPA00094"/>
<keyword evidence="4" id="KW-0808">Transferase</keyword>
<dbReference type="InterPro" id="IPR001099">
    <property type="entry name" value="Chalcone/stilbene_synt_N"/>
</dbReference>
<dbReference type="AlphaFoldDB" id="A0A117I4E6"/>
<accession>A0A117I4E6</accession>
<protein>
    <submittedName>
        <fullName evidence="10">Chalcone/stilbene synthase</fullName>
    </submittedName>
</protein>
<dbReference type="STRING" id="146020.RMCB_0875"/>
<evidence type="ECO:0000256" key="2">
    <source>
        <dbReference type="ARBA" id="ARBA00005531"/>
    </source>
</evidence>